<feature type="transmembrane region" description="Helical" evidence="1">
    <location>
        <begin position="12"/>
        <end position="35"/>
    </location>
</feature>
<reference evidence="2 3" key="2">
    <citation type="submission" date="2009-03" db="EMBL/GenBank/DDBJ databases">
        <title>Draft genome sequence of Coprococcus comes (ATCC 27758).</title>
        <authorList>
            <person name="Sudarsanam P."/>
            <person name="Ley R."/>
            <person name="Guruge J."/>
            <person name="Turnbaugh P.J."/>
            <person name="Mahowald M."/>
            <person name="Liep D."/>
            <person name="Gordon J."/>
        </authorList>
    </citation>
    <scope>NUCLEOTIDE SEQUENCE [LARGE SCALE GENOMIC DNA]</scope>
    <source>
        <strain evidence="2 3">ATCC 27758</strain>
    </source>
</reference>
<sequence length="45" mass="5634">MHKYKQYTRLFVFSIIAFIFLFPIIYLIVFSVFSFRYRIFSDELL</sequence>
<reference evidence="2 3" key="1">
    <citation type="submission" date="2009-02" db="EMBL/GenBank/DDBJ databases">
        <authorList>
            <person name="Fulton L."/>
            <person name="Clifton S."/>
            <person name="Fulton B."/>
            <person name="Xu J."/>
            <person name="Minx P."/>
            <person name="Pepin K.H."/>
            <person name="Johnson M."/>
            <person name="Bhonagiri V."/>
            <person name="Nash W.E."/>
            <person name="Mardis E.R."/>
            <person name="Wilson R.K."/>
        </authorList>
    </citation>
    <scope>NUCLEOTIDE SEQUENCE [LARGE SCALE GENOMIC DNA]</scope>
    <source>
        <strain evidence="2 3">ATCC 27758</strain>
    </source>
</reference>
<gene>
    <name evidence="2" type="ORF">COPCOM_02094</name>
</gene>
<evidence type="ECO:0000256" key="1">
    <source>
        <dbReference type="SAM" id="Phobius"/>
    </source>
</evidence>
<keyword evidence="1" id="KW-1133">Transmembrane helix</keyword>
<protein>
    <submittedName>
        <fullName evidence="2">Uncharacterized protein</fullName>
    </submittedName>
</protein>
<keyword evidence="1" id="KW-0812">Transmembrane</keyword>
<dbReference type="HOGENOM" id="CLU_3198536_0_0_9"/>
<dbReference type="AlphaFoldDB" id="C0BAJ1"/>
<comment type="caution">
    <text evidence="2">The sequence shown here is derived from an EMBL/GenBank/DDBJ whole genome shotgun (WGS) entry which is preliminary data.</text>
</comment>
<evidence type="ECO:0000313" key="2">
    <source>
        <dbReference type="EMBL" id="EEG89115.1"/>
    </source>
</evidence>
<accession>C0BAJ1</accession>
<organism evidence="2 3">
    <name type="scientific">Coprococcus comes ATCC 27758</name>
    <dbReference type="NCBI Taxonomy" id="470146"/>
    <lineage>
        <taxon>Bacteria</taxon>
        <taxon>Bacillati</taxon>
        <taxon>Bacillota</taxon>
        <taxon>Clostridia</taxon>
        <taxon>Lachnospirales</taxon>
        <taxon>Lachnospiraceae</taxon>
        <taxon>Coprococcus</taxon>
    </lineage>
</organism>
<evidence type="ECO:0000313" key="3">
    <source>
        <dbReference type="Proteomes" id="UP000003793"/>
    </source>
</evidence>
<proteinExistence type="predicted"/>
<dbReference type="EMBL" id="ABVR01000041">
    <property type="protein sequence ID" value="EEG89115.1"/>
    <property type="molecule type" value="Genomic_DNA"/>
</dbReference>
<keyword evidence="1" id="KW-0472">Membrane</keyword>
<name>C0BAJ1_9FIRM</name>
<dbReference type="Proteomes" id="UP000003793">
    <property type="component" value="Unassembled WGS sequence"/>
</dbReference>